<dbReference type="PROSITE" id="PS01124">
    <property type="entry name" value="HTH_ARAC_FAMILY_2"/>
    <property type="match status" value="1"/>
</dbReference>
<keyword evidence="6" id="KW-1185">Reference proteome</keyword>
<dbReference type="AlphaFoldDB" id="A0A918Y488"/>
<dbReference type="InterPro" id="IPR029062">
    <property type="entry name" value="Class_I_gatase-like"/>
</dbReference>
<gene>
    <name evidence="5" type="ORF">GCM10010508_30180</name>
</gene>
<sequence length="347" mass="37117">MPGIDGFPPPTPRTARACAYAPAMHTVAVLALDQVIPFDLSAPVDTFGWARLPDGRELYDVRVCSVAAEVSAAGGAFTVRAPYGLETLAEADTIVLPGAADPAAPLPPEVAEALRAAAAAGTRIASVCVGAFVLAATGLLDGLRATTHWAAADALAERHPEVTVDANVLYVDNGQFLTSAGAAAALDMCLHMIRKDHGSQVAGHAARMSVMPLEREGGQAQFIVHELPPAPAGATLEPLLRWLEANCDRDLALEEIAARAGMSTRTLNRRFREQTGTTPSRWLHRARVRRAQHLLETTPYPVERIAAQTGFGSPTAFRERFRRVVGTSPRAYRQSFQAADQVRPRSH</sequence>
<accession>A0A918Y488</accession>
<dbReference type="PANTHER" id="PTHR43130">
    <property type="entry name" value="ARAC-FAMILY TRANSCRIPTIONAL REGULATOR"/>
    <property type="match status" value="1"/>
</dbReference>
<comment type="caution">
    <text evidence="5">The sequence shown here is derived from an EMBL/GenBank/DDBJ whole genome shotgun (WGS) entry which is preliminary data.</text>
</comment>
<dbReference type="SUPFAM" id="SSF52317">
    <property type="entry name" value="Class I glutamine amidotransferase-like"/>
    <property type="match status" value="1"/>
</dbReference>
<dbReference type="InterPro" id="IPR009057">
    <property type="entry name" value="Homeodomain-like_sf"/>
</dbReference>
<dbReference type="Pfam" id="PF01965">
    <property type="entry name" value="DJ-1_PfpI"/>
    <property type="match status" value="1"/>
</dbReference>
<dbReference type="InterPro" id="IPR018062">
    <property type="entry name" value="HTH_AraC-typ_CS"/>
</dbReference>
<reference evidence="5" key="1">
    <citation type="journal article" date="2014" name="Int. J. Syst. Evol. Microbiol.">
        <title>Complete genome sequence of Corynebacterium casei LMG S-19264T (=DSM 44701T), isolated from a smear-ripened cheese.</title>
        <authorList>
            <consortium name="US DOE Joint Genome Institute (JGI-PGF)"/>
            <person name="Walter F."/>
            <person name="Albersmeier A."/>
            <person name="Kalinowski J."/>
            <person name="Ruckert C."/>
        </authorList>
    </citation>
    <scope>NUCLEOTIDE SEQUENCE</scope>
    <source>
        <strain evidence="5">JCM 4654</strain>
    </source>
</reference>
<proteinExistence type="predicted"/>
<dbReference type="CDD" id="cd03137">
    <property type="entry name" value="GATase1_AraC_1"/>
    <property type="match status" value="1"/>
</dbReference>
<dbReference type="GO" id="GO:0043565">
    <property type="term" value="F:sequence-specific DNA binding"/>
    <property type="evidence" value="ECO:0007669"/>
    <property type="project" value="InterPro"/>
</dbReference>
<organism evidence="5 6">
    <name type="scientific">Streptomyces naganishii JCM 4654</name>
    <dbReference type="NCBI Taxonomy" id="1306179"/>
    <lineage>
        <taxon>Bacteria</taxon>
        <taxon>Bacillati</taxon>
        <taxon>Actinomycetota</taxon>
        <taxon>Actinomycetes</taxon>
        <taxon>Kitasatosporales</taxon>
        <taxon>Streptomycetaceae</taxon>
        <taxon>Streptomyces</taxon>
    </lineage>
</organism>
<keyword evidence="3" id="KW-0804">Transcription</keyword>
<name>A0A918Y488_9ACTN</name>
<feature type="domain" description="HTH araC/xylS-type" evidence="4">
    <location>
        <begin position="237"/>
        <end position="335"/>
    </location>
</feature>
<dbReference type="Gene3D" id="1.10.10.60">
    <property type="entry name" value="Homeodomain-like"/>
    <property type="match status" value="2"/>
</dbReference>
<dbReference type="InterPro" id="IPR052158">
    <property type="entry name" value="INH-QAR"/>
</dbReference>
<evidence type="ECO:0000313" key="6">
    <source>
        <dbReference type="Proteomes" id="UP000608955"/>
    </source>
</evidence>
<reference evidence="5" key="2">
    <citation type="submission" date="2020-09" db="EMBL/GenBank/DDBJ databases">
        <authorList>
            <person name="Sun Q."/>
            <person name="Ohkuma M."/>
        </authorList>
    </citation>
    <scope>NUCLEOTIDE SEQUENCE</scope>
    <source>
        <strain evidence="5">JCM 4654</strain>
    </source>
</reference>
<evidence type="ECO:0000256" key="3">
    <source>
        <dbReference type="ARBA" id="ARBA00023163"/>
    </source>
</evidence>
<dbReference type="InterPro" id="IPR018060">
    <property type="entry name" value="HTH_AraC"/>
</dbReference>
<dbReference type="GO" id="GO:0003700">
    <property type="term" value="F:DNA-binding transcription factor activity"/>
    <property type="evidence" value="ECO:0007669"/>
    <property type="project" value="InterPro"/>
</dbReference>
<protein>
    <submittedName>
        <fullName evidence="5">AraC family transcriptional regulator</fullName>
    </submittedName>
</protein>
<keyword evidence="2" id="KW-0238">DNA-binding</keyword>
<dbReference type="SUPFAM" id="SSF46689">
    <property type="entry name" value="Homeodomain-like"/>
    <property type="match status" value="2"/>
</dbReference>
<dbReference type="PROSITE" id="PS00041">
    <property type="entry name" value="HTH_ARAC_FAMILY_1"/>
    <property type="match status" value="1"/>
</dbReference>
<evidence type="ECO:0000256" key="2">
    <source>
        <dbReference type="ARBA" id="ARBA00023125"/>
    </source>
</evidence>
<dbReference type="PANTHER" id="PTHR43130:SF3">
    <property type="entry name" value="HTH-TYPE TRANSCRIPTIONAL REGULATOR RV1931C"/>
    <property type="match status" value="1"/>
</dbReference>
<evidence type="ECO:0000256" key="1">
    <source>
        <dbReference type="ARBA" id="ARBA00023015"/>
    </source>
</evidence>
<dbReference type="Gene3D" id="3.40.50.880">
    <property type="match status" value="1"/>
</dbReference>
<dbReference type="EMBL" id="BMVF01000007">
    <property type="protein sequence ID" value="GHD89388.1"/>
    <property type="molecule type" value="Genomic_DNA"/>
</dbReference>
<dbReference type="Proteomes" id="UP000608955">
    <property type="component" value="Unassembled WGS sequence"/>
</dbReference>
<keyword evidence="1" id="KW-0805">Transcription regulation</keyword>
<dbReference type="InterPro" id="IPR002818">
    <property type="entry name" value="DJ-1/PfpI"/>
</dbReference>
<evidence type="ECO:0000313" key="5">
    <source>
        <dbReference type="EMBL" id="GHD89388.1"/>
    </source>
</evidence>
<dbReference type="SMART" id="SM00342">
    <property type="entry name" value="HTH_ARAC"/>
    <property type="match status" value="1"/>
</dbReference>
<dbReference type="Pfam" id="PF12833">
    <property type="entry name" value="HTH_18"/>
    <property type="match status" value="1"/>
</dbReference>
<evidence type="ECO:0000259" key="4">
    <source>
        <dbReference type="PROSITE" id="PS01124"/>
    </source>
</evidence>